<evidence type="ECO:0000256" key="1">
    <source>
        <dbReference type="SAM" id="SignalP"/>
    </source>
</evidence>
<proteinExistence type="predicted"/>
<keyword evidence="1" id="KW-0732">Signal</keyword>
<keyword evidence="3" id="KW-1185">Reference proteome</keyword>
<feature type="non-terminal residue" evidence="2">
    <location>
        <position position="119"/>
    </location>
</feature>
<dbReference type="AlphaFoldDB" id="A0AAU9VR80"/>
<comment type="caution">
    <text evidence="2">The sequence shown here is derived from an EMBL/GenBank/DDBJ whole genome shotgun (WGS) entry which is preliminary data.</text>
</comment>
<accession>A0AAU9VR80</accession>
<organism evidence="2 3">
    <name type="scientific">Pocillopora meandrina</name>
    <dbReference type="NCBI Taxonomy" id="46732"/>
    <lineage>
        <taxon>Eukaryota</taxon>
        <taxon>Metazoa</taxon>
        <taxon>Cnidaria</taxon>
        <taxon>Anthozoa</taxon>
        <taxon>Hexacorallia</taxon>
        <taxon>Scleractinia</taxon>
        <taxon>Astrocoeniina</taxon>
        <taxon>Pocilloporidae</taxon>
        <taxon>Pocillopora</taxon>
    </lineage>
</organism>
<dbReference type="EMBL" id="CALNXJ010000002">
    <property type="protein sequence ID" value="CAH3033537.1"/>
    <property type="molecule type" value="Genomic_DNA"/>
</dbReference>
<sequence>MLFVTVLTYLFLLASWFDVGSASIILHLQCRLTSLVPLSSLNSLLKWNELKKRKTELGKNINAVQEAIFNPKFGEQTSQISFQKIFLPITEKLDDLTNLIALALLFTKEKSKRKTKFQI</sequence>
<gene>
    <name evidence="2" type="ORF">PMEA_00010125</name>
</gene>
<evidence type="ECO:0000313" key="2">
    <source>
        <dbReference type="EMBL" id="CAH3033537.1"/>
    </source>
</evidence>
<evidence type="ECO:0000313" key="3">
    <source>
        <dbReference type="Proteomes" id="UP001159428"/>
    </source>
</evidence>
<feature type="signal peptide" evidence="1">
    <location>
        <begin position="1"/>
        <end position="22"/>
    </location>
</feature>
<protein>
    <submittedName>
        <fullName evidence="2">Uncharacterized protein</fullName>
    </submittedName>
</protein>
<name>A0AAU9VR80_9CNID</name>
<dbReference type="Proteomes" id="UP001159428">
    <property type="component" value="Unassembled WGS sequence"/>
</dbReference>
<reference evidence="2 3" key="1">
    <citation type="submission" date="2022-05" db="EMBL/GenBank/DDBJ databases">
        <authorList>
            <consortium name="Genoscope - CEA"/>
            <person name="William W."/>
        </authorList>
    </citation>
    <scope>NUCLEOTIDE SEQUENCE [LARGE SCALE GENOMIC DNA]</scope>
</reference>
<feature type="chain" id="PRO_5043661815" evidence="1">
    <location>
        <begin position="23"/>
        <end position="119"/>
    </location>
</feature>